<dbReference type="RefSeq" id="WP_062710066.1">
    <property type="nucleotide sequence ID" value="NZ_CAWRCI010000021.1"/>
</dbReference>
<proteinExistence type="predicted"/>
<dbReference type="Proteomes" id="UP000073601">
    <property type="component" value="Unassembled WGS sequence"/>
</dbReference>
<dbReference type="OrthoDB" id="5918856at2"/>
<accession>A0A128F9G9</accession>
<evidence type="ECO:0000313" key="2">
    <source>
        <dbReference type="Proteomes" id="UP000073601"/>
    </source>
</evidence>
<keyword evidence="2" id="KW-1185">Reference proteome</keyword>
<protein>
    <submittedName>
        <fullName evidence="1">Uncharacterized protein</fullName>
    </submittedName>
</protein>
<name>A0A128F9G9_9GAMM</name>
<dbReference type="EMBL" id="FIZY01000021">
    <property type="protein sequence ID" value="CZF83155.1"/>
    <property type="molecule type" value="Genomic_DNA"/>
</dbReference>
<sequence length="91" mass="10256">MKNQTRNLKNAFDGLLWLSAESLGTRFFVDVSLWASRQEIKVEIVDLLQGATPIFMDSSYGNAFDTETINAMEDRLIEKLGDLKAQEEQAA</sequence>
<organism evidence="1 2">
    <name type="scientific">Grimontia marina</name>
    <dbReference type="NCBI Taxonomy" id="646534"/>
    <lineage>
        <taxon>Bacteria</taxon>
        <taxon>Pseudomonadati</taxon>
        <taxon>Pseudomonadota</taxon>
        <taxon>Gammaproteobacteria</taxon>
        <taxon>Vibrionales</taxon>
        <taxon>Vibrionaceae</taxon>
        <taxon>Grimontia</taxon>
    </lineage>
</organism>
<dbReference type="AlphaFoldDB" id="A0A128F9G9"/>
<evidence type="ECO:0000313" key="1">
    <source>
        <dbReference type="EMBL" id="CZF83155.1"/>
    </source>
</evidence>
<reference evidence="2" key="1">
    <citation type="submission" date="2016-02" db="EMBL/GenBank/DDBJ databases">
        <authorList>
            <person name="Rodrigo-Torres Lidia"/>
            <person name="Arahal R.David."/>
        </authorList>
    </citation>
    <scope>NUCLEOTIDE SEQUENCE [LARGE SCALE GENOMIC DNA]</scope>
    <source>
        <strain evidence="2">CECT 8713</strain>
    </source>
</reference>
<gene>
    <name evidence="1" type="ORF">GMA8713_02503</name>
</gene>